<gene>
    <name evidence="2" type="ORF">BN52_08545</name>
</gene>
<reference evidence="2 3" key="1">
    <citation type="submission" date="2012-06" db="EMBL/GenBank/DDBJ databases">
        <title>Draft genome sequence of Lactobacillus gigeriorum CRBIP 24.85T, isolated from chicken crop.</title>
        <authorList>
            <person name="Cousin S."/>
            <person name="Ma L."/>
            <person name="Creno S."/>
            <person name="Clermont D."/>
            <person name="Loux V."/>
            <person name="Bizet C."/>
            <person name="Bouchier C."/>
        </authorList>
    </citation>
    <scope>NUCLEOTIDE SEQUENCE [LARGE SCALE GENOMIC DNA]</scope>
    <source>
        <strain evidence="3">CRBIP 24.85T</strain>
    </source>
</reference>
<evidence type="ECO:0000313" key="2">
    <source>
        <dbReference type="EMBL" id="CCI86607.1"/>
    </source>
</evidence>
<dbReference type="EMBL" id="CAKC01000030">
    <property type="protein sequence ID" value="CCI86607.1"/>
    <property type="molecule type" value="Genomic_DNA"/>
</dbReference>
<keyword evidence="1" id="KW-0732">Signal</keyword>
<sequence length="199" mass="21341">MKFSKSIAYSVTFMTLLSCSGSIISGKVMADEIHSSEVTQITKTNQGWSEHKIELLVDQLQENYSDLGRSYLKKMVVAQLNGDYKIPLQENATSTSPFVSFAVQGGWKGITVSQMGAAIDTAISIALGGIATAGIKAALSSMSKSAAKNVIKTAVIKVLGSSVPAATIEYALNYASPGYQIAKYWDEHDAYPNNGRINF</sequence>
<feature type="signal peptide" evidence="1">
    <location>
        <begin position="1"/>
        <end position="30"/>
    </location>
</feature>
<protein>
    <submittedName>
        <fullName evidence="2">Uncharacterized protein</fullName>
    </submittedName>
</protein>
<evidence type="ECO:0000256" key="1">
    <source>
        <dbReference type="SAM" id="SignalP"/>
    </source>
</evidence>
<dbReference type="Proteomes" id="UP000009326">
    <property type="component" value="Unassembled WGS sequence"/>
</dbReference>
<organism evidence="2 3">
    <name type="scientific">Lactobacillus gigeriorum DSM 23908 = CRBIP 24.85</name>
    <dbReference type="NCBI Taxonomy" id="1423751"/>
    <lineage>
        <taxon>Bacteria</taxon>
        <taxon>Bacillati</taxon>
        <taxon>Bacillota</taxon>
        <taxon>Bacilli</taxon>
        <taxon>Lactobacillales</taxon>
        <taxon>Lactobacillaceae</taxon>
        <taxon>Lactobacillus</taxon>
    </lineage>
</organism>
<dbReference type="RefSeq" id="WP_008472604.1">
    <property type="nucleotide sequence ID" value="NZ_AYZO01000003.1"/>
</dbReference>
<name>I7J206_9LACO</name>
<comment type="caution">
    <text evidence="2">The sequence shown here is derived from an EMBL/GenBank/DDBJ whole genome shotgun (WGS) entry which is preliminary data.</text>
</comment>
<evidence type="ECO:0000313" key="3">
    <source>
        <dbReference type="Proteomes" id="UP000009326"/>
    </source>
</evidence>
<feature type="chain" id="PRO_5003711046" evidence="1">
    <location>
        <begin position="31"/>
        <end position="199"/>
    </location>
</feature>
<dbReference type="OrthoDB" id="2325732at2"/>
<dbReference type="AlphaFoldDB" id="I7J206"/>
<accession>I7J206</accession>
<dbReference type="PROSITE" id="PS51257">
    <property type="entry name" value="PROKAR_LIPOPROTEIN"/>
    <property type="match status" value="1"/>
</dbReference>
<proteinExistence type="predicted"/>